<gene>
    <name evidence="1" type="ORF">CVT25_000837</name>
</gene>
<reference evidence="1 2" key="1">
    <citation type="journal article" date="2018" name="Evol. Lett.">
        <title>Horizontal gene cluster transfer increased hallucinogenic mushroom diversity.</title>
        <authorList>
            <person name="Reynolds H.T."/>
            <person name="Vijayakumar V."/>
            <person name="Gluck-Thaler E."/>
            <person name="Korotkin H.B."/>
            <person name="Matheny P.B."/>
            <person name="Slot J.C."/>
        </authorList>
    </citation>
    <scope>NUCLEOTIDE SEQUENCE [LARGE SCALE GENOMIC DNA]</scope>
    <source>
        <strain evidence="1 2">2631</strain>
    </source>
</reference>
<dbReference type="EMBL" id="NHYD01000665">
    <property type="protein sequence ID" value="PPQ93629.1"/>
    <property type="molecule type" value="Genomic_DNA"/>
</dbReference>
<protein>
    <submittedName>
        <fullName evidence="1">Uncharacterized protein</fullName>
    </submittedName>
</protein>
<evidence type="ECO:0000313" key="1">
    <source>
        <dbReference type="EMBL" id="PPQ93629.1"/>
    </source>
</evidence>
<accession>A0A409XS34</accession>
<sequence>MATKKAGFESWFPSFLALLAIPPHPSRLGPQKKNMKTKESMPWIAGHHPPPPLHYYPLLPNYAPQFVFLTSHINLAQFSTWDVIHNPTQYWANNIVQPTNQPACLPTIDYGVRIRGYGSLFSYSLLYRFVLLSFPLSYLPSIAPRPLIFGHESTSHPFILSSLIPTAHAMSFKPIHSVLSHPTQSNSNQLNLRSPFPFLRRFQFQFQIVP</sequence>
<comment type="caution">
    <text evidence="1">The sequence shown here is derived from an EMBL/GenBank/DDBJ whole genome shotgun (WGS) entry which is preliminary data.</text>
</comment>
<keyword evidence="2" id="KW-1185">Reference proteome</keyword>
<proteinExistence type="predicted"/>
<evidence type="ECO:0000313" key="2">
    <source>
        <dbReference type="Proteomes" id="UP000283269"/>
    </source>
</evidence>
<dbReference type="InParanoid" id="A0A409XS34"/>
<dbReference type="Proteomes" id="UP000283269">
    <property type="component" value="Unassembled WGS sequence"/>
</dbReference>
<dbReference type="AlphaFoldDB" id="A0A409XS34"/>
<name>A0A409XS34_PSICY</name>
<organism evidence="1 2">
    <name type="scientific">Psilocybe cyanescens</name>
    <dbReference type="NCBI Taxonomy" id="93625"/>
    <lineage>
        <taxon>Eukaryota</taxon>
        <taxon>Fungi</taxon>
        <taxon>Dikarya</taxon>
        <taxon>Basidiomycota</taxon>
        <taxon>Agaricomycotina</taxon>
        <taxon>Agaricomycetes</taxon>
        <taxon>Agaricomycetidae</taxon>
        <taxon>Agaricales</taxon>
        <taxon>Agaricineae</taxon>
        <taxon>Strophariaceae</taxon>
        <taxon>Psilocybe</taxon>
    </lineage>
</organism>